<dbReference type="PANTHER" id="PTHR24373">
    <property type="entry name" value="SLIT RELATED LEUCINE-RICH REPEAT NEURONAL PROTEIN"/>
    <property type="match status" value="1"/>
</dbReference>
<evidence type="ECO:0000256" key="1">
    <source>
        <dbReference type="ARBA" id="ARBA00022614"/>
    </source>
</evidence>
<dbReference type="PANTHER" id="PTHR24373:SF370">
    <property type="entry name" value="FISH-LIPS, ISOFORM E"/>
    <property type="match status" value="1"/>
</dbReference>
<sequence length="299" mass="32689">MSPLFLIFALVPLVAAGEGDHISCVQQGEDLTICSNGTEITQVTGSKNFLVLNLENYSSIAPNALKDVRTYSLTLNLGDPSTCEPRDFGFTPESFSVICDGLPTLEISCWNVPKDSNALDLCSKLIKVTLTKSGLTEVPKTLVKNLSLMDTFRVKGHRIKTLGNDAFSGFPTNLRVLDIHDGSLESIEGSPFKNLGEVRLFSLKNNGINDLSPGIFDNLVKVRKMSLEGNQLEKIKKNVFTSALTDLRGLDLSNNRIKDVEDGAFDDVPITGLQLIGNPLENQEVTRWGLGEKVKVTFN</sequence>
<dbReference type="PROSITE" id="PS51450">
    <property type="entry name" value="LRR"/>
    <property type="match status" value="1"/>
</dbReference>
<gene>
    <name evidence="5" type="ORF">BBRV_LOCUS27533</name>
</gene>
<dbReference type="InterPro" id="IPR001611">
    <property type="entry name" value="Leu-rich_rpt"/>
</dbReference>
<keyword evidence="1" id="KW-0433">Leucine-rich repeat</keyword>
<evidence type="ECO:0000256" key="3">
    <source>
        <dbReference type="ARBA" id="ARBA00022737"/>
    </source>
</evidence>
<dbReference type="SUPFAM" id="SSF52058">
    <property type="entry name" value="L domain-like"/>
    <property type="match status" value="1"/>
</dbReference>
<dbReference type="GO" id="GO:0005615">
    <property type="term" value="C:extracellular space"/>
    <property type="evidence" value="ECO:0007669"/>
    <property type="project" value="TreeGrafter"/>
</dbReference>
<accession>A0A6V7ILT6</accession>
<proteinExistence type="predicted"/>
<dbReference type="Pfam" id="PF13855">
    <property type="entry name" value="LRR_8"/>
    <property type="match status" value="1"/>
</dbReference>
<evidence type="ECO:0000256" key="4">
    <source>
        <dbReference type="SAM" id="SignalP"/>
    </source>
</evidence>
<evidence type="ECO:0008006" key="6">
    <source>
        <dbReference type="Google" id="ProtNLM"/>
    </source>
</evidence>
<dbReference type="AlphaFoldDB" id="A0A6V7ILT6"/>
<dbReference type="SMART" id="SM00369">
    <property type="entry name" value="LRR_TYP"/>
    <property type="match status" value="3"/>
</dbReference>
<keyword evidence="3" id="KW-0677">Repeat</keyword>
<dbReference type="InterPro" id="IPR050328">
    <property type="entry name" value="Dev_Immune_Receptor"/>
</dbReference>
<evidence type="ECO:0000313" key="5">
    <source>
        <dbReference type="EMBL" id="CAD1540088.1"/>
    </source>
</evidence>
<evidence type="ECO:0000256" key="2">
    <source>
        <dbReference type="ARBA" id="ARBA00022729"/>
    </source>
</evidence>
<protein>
    <recommendedName>
        <fullName evidence="6">LRRCT domain-containing protein</fullName>
    </recommendedName>
</protein>
<keyword evidence="2 4" id="KW-0732">Signal</keyword>
<feature type="signal peptide" evidence="4">
    <location>
        <begin position="1"/>
        <end position="16"/>
    </location>
</feature>
<organism evidence="5">
    <name type="scientific">Bracon brevicornis</name>
    <dbReference type="NCBI Taxonomy" id="1563983"/>
    <lineage>
        <taxon>Eukaryota</taxon>
        <taxon>Metazoa</taxon>
        <taxon>Ecdysozoa</taxon>
        <taxon>Arthropoda</taxon>
        <taxon>Hexapoda</taxon>
        <taxon>Insecta</taxon>
        <taxon>Pterygota</taxon>
        <taxon>Neoptera</taxon>
        <taxon>Endopterygota</taxon>
        <taxon>Hymenoptera</taxon>
        <taxon>Apocrita</taxon>
        <taxon>Ichneumonoidea</taxon>
        <taxon>Braconidae</taxon>
        <taxon>Braconinae</taxon>
        <taxon>Bracon</taxon>
    </lineage>
</organism>
<dbReference type="EMBL" id="CADCXW020000007">
    <property type="protein sequence ID" value="CAD1540088.1"/>
    <property type="molecule type" value="Genomic_DNA"/>
</dbReference>
<dbReference type="Gene3D" id="3.80.10.10">
    <property type="entry name" value="Ribonuclease Inhibitor"/>
    <property type="match status" value="1"/>
</dbReference>
<dbReference type="InterPro" id="IPR003591">
    <property type="entry name" value="Leu-rich_rpt_typical-subtyp"/>
</dbReference>
<reference evidence="5" key="1">
    <citation type="submission" date="2020-07" db="EMBL/GenBank/DDBJ databases">
        <authorList>
            <person name="Ferguson B K."/>
        </authorList>
    </citation>
    <scope>NUCLEOTIDE SEQUENCE</scope>
    <source>
        <strain evidence="5">L06</strain>
    </source>
</reference>
<dbReference type="InterPro" id="IPR032675">
    <property type="entry name" value="LRR_dom_sf"/>
</dbReference>
<name>A0A6V7ILT6_9HYME</name>
<feature type="chain" id="PRO_5027929610" description="LRRCT domain-containing protein" evidence="4">
    <location>
        <begin position="17"/>
        <end position="299"/>
    </location>
</feature>
<dbReference type="GO" id="GO:0031012">
    <property type="term" value="C:extracellular matrix"/>
    <property type="evidence" value="ECO:0007669"/>
    <property type="project" value="TreeGrafter"/>
</dbReference>